<dbReference type="KEGG" id="pxv:FXF36_14585"/>
<gene>
    <name evidence="1" type="ORF">FXF36_14585</name>
</gene>
<dbReference type="Pfam" id="PF08843">
    <property type="entry name" value="AbiEii"/>
    <property type="match status" value="1"/>
</dbReference>
<dbReference type="EMBL" id="CP043028">
    <property type="protein sequence ID" value="QFJ56027.1"/>
    <property type="molecule type" value="Genomic_DNA"/>
</dbReference>
<keyword evidence="1" id="KW-0808">Transferase</keyword>
<dbReference type="OrthoDB" id="9780929at2"/>
<dbReference type="AlphaFoldDB" id="A0A5P6VTV8"/>
<name>A0A5P6VTV8_PSEXY</name>
<accession>A0A5P6VTV8</accession>
<reference evidence="2" key="1">
    <citation type="submission" date="2019-08" db="EMBL/GenBank/DDBJ databases">
        <title>Complete Genome Sequence of the Polysaccharide-Degrading Rumen Bacterium Pseudobutyrivibrio xylanivorans MA3014.</title>
        <authorList>
            <person name="Palevich N."/>
            <person name="Maclean P.H."/>
            <person name="Kelly W.J."/>
            <person name="Leahy S.C."/>
            <person name="Rakonjac J."/>
            <person name="Attwood G.T."/>
        </authorList>
    </citation>
    <scope>NUCLEOTIDE SEQUENCE [LARGE SCALE GENOMIC DNA]</scope>
    <source>
        <strain evidence="2">MA3014</strain>
    </source>
</reference>
<evidence type="ECO:0000313" key="2">
    <source>
        <dbReference type="Proteomes" id="UP000327030"/>
    </source>
</evidence>
<dbReference type="InterPro" id="IPR014942">
    <property type="entry name" value="AbiEii"/>
</dbReference>
<dbReference type="Gene3D" id="3.10.450.620">
    <property type="entry name" value="JHP933, nucleotidyltransferase-like core domain"/>
    <property type="match status" value="1"/>
</dbReference>
<dbReference type="RefSeq" id="WP_151625352.1">
    <property type="nucleotide sequence ID" value="NZ_CP043028.1"/>
</dbReference>
<protein>
    <submittedName>
        <fullName evidence="1">Nucleotidyl transferase AbiEii/AbiGii toxin family protein</fullName>
    </submittedName>
</protein>
<proteinExistence type="predicted"/>
<dbReference type="Proteomes" id="UP000327030">
    <property type="component" value="Chromosome 1"/>
</dbReference>
<evidence type="ECO:0000313" key="1">
    <source>
        <dbReference type="EMBL" id="QFJ56027.1"/>
    </source>
</evidence>
<dbReference type="GO" id="GO:0016740">
    <property type="term" value="F:transferase activity"/>
    <property type="evidence" value="ECO:0007669"/>
    <property type="project" value="UniProtKB-KW"/>
</dbReference>
<organism evidence="1 2">
    <name type="scientific">Pseudobutyrivibrio xylanivorans</name>
    <dbReference type="NCBI Taxonomy" id="185007"/>
    <lineage>
        <taxon>Bacteria</taxon>
        <taxon>Bacillati</taxon>
        <taxon>Bacillota</taxon>
        <taxon>Clostridia</taxon>
        <taxon>Lachnospirales</taxon>
        <taxon>Lachnospiraceae</taxon>
        <taxon>Pseudobutyrivibrio</taxon>
    </lineage>
</organism>
<sequence length="300" mass="34948">MYLHNDKELFGDIVALTAEKMGQAQDIIEKDYYVTIILRELSSCDYPICFKGGTSLSKAFGVIDRFSEDIDITFTEHLGKSRRKNLKYDILKSIADKLGFTIANWDSIESNKDYNHYDFAYSSIVDNPFLTTYVKLETALMSYAFPTEERMIGNYIYEALKDEEPELIEEYNLLPFPMQVQSLERTLIDKLFALCDYYIQNKAARNSRHLYDIYKLGQQVAVDENFKSLVTEVRNHRLEIKDNVAPSAEPSVNIAATIKEFCDKDFYENDYERTTRNLISDEISYQDVKAFIMEFTKDIF</sequence>